<organism evidence="8 9">
    <name type="scientific">Terricaulis silvestris</name>
    <dbReference type="NCBI Taxonomy" id="2686094"/>
    <lineage>
        <taxon>Bacteria</taxon>
        <taxon>Pseudomonadati</taxon>
        <taxon>Pseudomonadota</taxon>
        <taxon>Alphaproteobacteria</taxon>
        <taxon>Caulobacterales</taxon>
        <taxon>Caulobacteraceae</taxon>
        <taxon>Terricaulis</taxon>
    </lineage>
</organism>
<proteinExistence type="predicted"/>
<dbReference type="InterPro" id="IPR032831">
    <property type="entry name" value="LptM_cons"/>
</dbReference>
<evidence type="ECO:0000256" key="3">
    <source>
        <dbReference type="ARBA" id="ARBA00023136"/>
    </source>
</evidence>
<dbReference type="RefSeq" id="WP_158766857.1">
    <property type="nucleotide sequence ID" value="NZ_CP047045.1"/>
</dbReference>
<keyword evidence="3" id="KW-0472">Membrane</keyword>
<dbReference type="KEGG" id="tsv:DSM104635_02898"/>
<keyword evidence="5" id="KW-0998">Cell outer membrane</keyword>
<reference evidence="9" key="1">
    <citation type="submission" date="2019-12" db="EMBL/GenBank/DDBJ databases">
        <title>Complete genome of Terracaulis silvestris 0127_4.</title>
        <authorList>
            <person name="Vieira S."/>
            <person name="Riedel T."/>
            <person name="Sproer C."/>
            <person name="Pascual J."/>
            <person name="Boedeker C."/>
            <person name="Overmann J."/>
        </authorList>
    </citation>
    <scope>NUCLEOTIDE SEQUENCE [LARGE SCALE GENOMIC DNA]</scope>
    <source>
        <strain evidence="9">0127_4</strain>
    </source>
</reference>
<evidence type="ECO:0000313" key="8">
    <source>
        <dbReference type="EMBL" id="QGZ96042.1"/>
    </source>
</evidence>
<evidence type="ECO:0000313" key="9">
    <source>
        <dbReference type="Proteomes" id="UP000431269"/>
    </source>
</evidence>
<evidence type="ECO:0000256" key="2">
    <source>
        <dbReference type="ARBA" id="ARBA00022729"/>
    </source>
</evidence>
<evidence type="ECO:0000256" key="4">
    <source>
        <dbReference type="ARBA" id="ARBA00023139"/>
    </source>
</evidence>
<name>A0A6I6MWP0_9CAUL</name>
<protein>
    <submittedName>
        <fullName evidence="8">Uncharacterized protein</fullName>
    </submittedName>
</protein>
<feature type="compositionally biased region" description="Polar residues" evidence="7">
    <location>
        <begin position="55"/>
        <end position="65"/>
    </location>
</feature>
<dbReference type="NCBIfam" id="NF047847">
    <property type="entry name" value="SS_mature_LptM"/>
    <property type="match status" value="1"/>
</dbReference>
<dbReference type="EMBL" id="CP047045">
    <property type="protein sequence ID" value="QGZ96042.1"/>
    <property type="molecule type" value="Genomic_DNA"/>
</dbReference>
<keyword evidence="2" id="KW-0732">Signal</keyword>
<accession>A0A6I6MWP0</accession>
<evidence type="ECO:0000256" key="7">
    <source>
        <dbReference type="SAM" id="MobiDB-lite"/>
    </source>
</evidence>
<dbReference type="Proteomes" id="UP000431269">
    <property type="component" value="Chromosome"/>
</dbReference>
<evidence type="ECO:0000256" key="6">
    <source>
        <dbReference type="ARBA" id="ARBA00023288"/>
    </source>
</evidence>
<keyword evidence="9" id="KW-1185">Reference proteome</keyword>
<evidence type="ECO:0000256" key="5">
    <source>
        <dbReference type="ARBA" id="ARBA00023237"/>
    </source>
</evidence>
<comment type="subcellular location">
    <subcellularLocation>
        <location evidence="1">Cell outer membrane</location>
        <topology evidence="1">Lipid-anchor</topology>
    </subcellularLocation>
</comment>
<gene>
    <name evidence="8" type="ORF">DSM104635_02898</name>
</gene>
<keyword evidence="6" id="KW-0449">Lipoprotein</keyword>
<evidence type="ECO:0000256" key="1">
    <source>
        <dbReference type="ARBA" id="ARBA00004459"/>
    </source>
</evidence>
<keyword evidence="4" id="KW-0564">Palmitate</keyword>
<feature type="region of interest" description="Disordered" evidence="7">
    <location>
        <begin position="43"/>
        <end position="65"/>
    </location>
</feature>
<dbReference type="PROSITE" id="PS51257">
    <property type="entry name" value="PROKAR_LIPOPROTEIN"/>
    <property type="match status" value="1"/>
</dbReference>
<sequence>MSRLLLGLVALTLVSACGVKGGLDRPDPLWNSEDAIRRECQRQIENNEEPDARCSQYQTGAPSTP</sequence>
<dbReference type="AlphaFoldDB" id="A0A6I6MWP0"/>